<feature type="region of interest" description="Disordered" evidence="2">
    <location>
        <begin position="737"/>
        <end position="938"/>
    </location>
</feature>
<feature type="compositionally biased region" description="Basic and acidic residues" evidence="2">
    <location>
        <begin position="363"/>
        <end position="377"/>
    </location>
</feature>
<dbReference type="InterPro" id="IPR003604">
    <property type="entry name" value="Matrin/U1-like-C_Znf_C2H2"/>
</dbReference>
<dbReference type="STRING" id="8010.ENSELUP00000041189"/>
<dbReference type="AlphaFoldDB" id="A0A3P9AKJ8"/>
<dbReference type="PANTHER" id="PTHR15592">
    <property type="entry name" value="MATRIN 3/NUCLEAR PROTEIN 220-RELATED"/>
    <property type="match status" value="1"/>
</dbReference>
<organism evidence="4 5">
    <name type="scientific">Esox lucius</name>
    <name type="common">Northern pike</name>
    <dbReference type="NCBI Taxonomy" id="8010"/>
    <lineage>
        <taxon>Eukaryota</taxon>
        <taxon>Metazoa</taxon>
        <taxon>Chordata</taxon>
        <taxon>Craniata</taxon>
        <taxon>Vertebrata</taxon>
        <taxon>Euteleostomi</taxon>
        <taxon>Actinopterygii</taxon>
        <taxon>Neopterygii</taxon>
        <taxon>Teleostei</taxon>
        <taxon>Protacanthopterygii</taxon>
        <taxon>Esociformes</taxon>
        <taxon>Esocidae</taxon>
        <taxon>Esox</taxon>
    </lineage>
</organism>
<gene>
    <name evidence="4" type="primary">BAG4</name>
</gene>
<dbReference type="InterPro" id="IPR000504">
    <property type="entry name" value="RRM_dom"/>
</dbReference>
<reference evidence="4" key="2">
    <citation type="submission" date="2020-02" db="EMBL/GenBank/DDBJ databases">
        <title>Esox lucius (northern pike) genome, fEsoLuc1, primary haplotype.</title>
        <authorList>
            <person name="Myers G."/>
            <person name="Karagic N."/>
            <person name="Meyer A."/>
            <person name="Pippel M."/>
            <person name="Reichard M."/>
            <person name="Winkler S."/>
            <person name="Tracey A."/>
            <person name="Sims Y."/>
            <person name="Howe K."/>
            <person name="Rhie A."/>
            <person name="Formenti G."/>
            <person name="Durbin R."/>
            <person name="Fedrigo O."/>
            <person name="Jarvis E.D."/>
        </authorList>
    </citation>
    <scope>NUCLEOTIDE SEQUENCE [LARGE SCALE GENOMIC DNA]</scope>
</reference>
<dbReference type="SUPFAM" id="SSF54928">
    <property type="entry name" value="RNA-binding domain, RBD"/>
    <property type="match status" value="3"/>
</dbReference>
<dbReference type="GO" id="GO:0003723">
    <property type="term" value="F:RNA binding"/>
    <property type="evidence" value="ECO:0007669"/>
    <property type="project" value="UniProtKB-UniRule"/>
</dbReference>
<feature type="domain" description="RRM" evidence="3">
    <location>
        <begin position="941"/>
        <end position="1016"/>
    </location>
</feature>
<dbReference type="GO" id="GO:0008270">
    <property type="term" value="F:zinc ion binding"/>
    <property type="evidence" value="ECO:0007669"/>
    <property type="project" value="InterPro"/>
</dbReference>
<feature type="compositionally biased region" description="Low complexity" evidence="2">
    <location>
        <begin position="238"/>
        <end position="252"/>
    </location>
</feature>
<evidence type="ECO:0000259" key="3">
    <source>
        <dbReference type="PROSITE" id="PS50102"/>
    </source>
</evidence>
<protein>
    <recommendedName>
        <fullName evidence="3">RRM domain-containing protein</fullName>
    </recommendedName>
</protein>
<reference evidence="4" key="4">
    <citation type="submission" date="2025-09" db="UniProtKB">
        <authorList>
            <consortium name="Ensembl"/>
        </authorList>
    </citation>
    <scope>IDENTIFICATION</scope>
</reference>
<feature type="compositionally biased region" description="Basic and acidic residues" evidence="2">
    <location>
        <begin position="768"/>
        <end position="792"/>
    </location>
</feature>
<evidence type="ECO:0000313" key="5">
    <source>
        <dbReference type="Proteomes" id="UP000265140"/>
    </source>
</evidence>
<dbReference type="Proteomes" id="UP000265140">
    <property type="component" value="Chromosome 4"/>
</dbReference>
<feature type="compositionally biased region" description="Polar residues" evidence="2">
    <location>
        <begin position="689"/>
        <end position="700"/>
    </location>
</feature>
<evidence type="ECO:0000313" key="4">
    <source>
        <dbReference type="Ensembl" id="ENSELUP00000041189.3"/>
    </source>
</evidence>
<dbReference type="InterPro" id="IPR036236">
    <property type="entry name" value="Znf_C2H2_sf"/>
</dbReference>
<sequence length="1242" mass="139478">MSHNYPYRQPPAPKDQRANSGSYDTSGPLHSGDRNKLYDPYQEPPSHSTITSYQPSPSRASTETSSPYSSLGQSDQTLTLLNSCGLEPKDLSLLAEIPAGLITVENLPHLLLGIRKKEATQQPSYLGTRPTASYPHAVTSRSPATPSPGRAWEQVDQSHSQPLDYPRNPQRSPQLLNNPLGHHPPPPPPQPFPRNQGPLDRHGNPMQYASSRVEPVPVRVVDYNYGKETPGNYKSPRSTYSTAHSTSHAGTSNNRKLSISSQTAVDYRYPLLPAMDYRCQNQDVPVVANKMAPSSDTPTKTAALDFHGEIPQTFPYTCSLCDITVLSEKFWSSHVNGTQHADGQLTLLQMYPKWDCRMQTAREGDGSSEIQRFEEKTGGPSHRSSNYFGKPSSSARKNKDPKASATKGSGKVVCVKFPTQCLNEDGLCNFIKQFGEVVKVIMFPALAFVEMGSSDQAEDLVKYYLGNPAMVKGGQVTFSVSSTFNFLQSSKVLRFSPVPAGKESATWKTELLDVAKCFGPVEHSLFLPTQAFVEMTNSVDARKFVEQHTTKPLKIDGIHIKVAFSSEYSTLRTISMRTSLDRMSPDTNRESEDQSSRKRTPSPRKRFLSLNRDASTSPKRRRKSRERDTSHHKERAKSGCGAGKSRSRSPSERHGHRSYRSPSFHTEDCVSGAKTPVNTDPEDMAYPCLSSTRSQPPTNDKTNKAVDNINQSKQDTEENSDGGFQTCDVDSELEGMEVIGEDGDIEGMAVYGEDGEENSDMGEEEERPETPTKETNVDKTEAKEIEEHKEEGVQEMEEAQEEVQKEGESKQEQKKEDPLQDTPKDLPPQVAWHPEEGQLEANAKDIKAIYEPEQKATSPSKDGAPTEELSEQESEREGGDQTGDASCCDDEEEPDFPEDLENLVTLDELEDVSSNDDRDNRSTDENKSKNMISGSDEPPRRVIYIRNLPRSYYTDTDFVKIFRGYGKVHRYFLLRSREEGFIEMERSYDAAMAINDVRLNGCKFYGQKLMVMLSRKYKRLTTGWRPESDSDSNSDHKKECYRSSSRRRRERTSSHSKSTAMDEKRKEKGDKKTDKNTKTKNSDEEMDSGVTKEKKTENEKTKYSPEKIKERCALSAEQDNQSDEENRGLSEVNTDSRDIPVAEKEKQGCYTKDKLETMPEDRVKTKPEDKVETEPDSMTSVESSFEPNNPVGREFIKPVVGYFCNLCKLIYADEDEAKNQHCSSLPHYQKFMELSGKDMVSN</sequence>
<keyword evidence="1" id="KW-0694">RNA-binding</keyword>
<name>A0A3P9AKJ8_ESOLU</name>
<evidence type="ECO:0000256" key="1">
    <source>
        <dbReference type="PROSITE-ProRule" id="PRU00176"/>
    </source>
</evidence>
<dbReference type="Pfam" id="PF13893">
    <property type="entry name" value="RRM_5"/>
    <property type="match status" value="1"/>
</dbReference>
<feature type="compositionally biased region" description="Basic and acidic residues" evidence="2">
    <location>
        <begin position="915"/>
        <end position="928"/>
    </location>
</feature>
<feature type="compositionally biased region" description="Basic and acidic residues" evidence="2">
    <location>
        <begin position="1124"/>
        <end position="1173"/>
    </location>
</feature>
<feature type="compositionally biased region" description="Basic residues" evidence="2">
    <location>
        <begin position="597"/>
        <end position="607"/>
    </location>
</feature>
<reference evidence="4" key="3">
    <citation type="submission" date="2025-08" db="UniProtKB">
        <authorList>
            <consortium name="Ensembl"/>
        </authorList>
    </citation>
    <scope>IDENTIFICATION</scope>
</reference>
<feature type="compositionally biased region" description="Basic and acidic residues" evidence="2">
    <location>
        <begin position="842"/>
        <end position="854"/>
    </location>
</feature>
<dbReference type="Ensembl" id="ENSELUT00000034153.3">
    <property type="protein sequence ID" value="ENSELUP00000041189.3"/>
    <property type="gene ID" value="ENSELUG00000022000.3"/>
</dbReference>
<dbReference type="InterPro" id="IPR012677">
    <property type="entry name" value="Nucleotide-bd_a/b_plait_sf"/>
</dbReference>
<feature type="region of interest" description="Disordered" evidence="2">
    <location>
        <begin position="1"/>
        <end position="73"/>
    </location>
</feature>
<feature type="compositionally biased region" description="Basic and acidic residues" evidence="2">
    <location>
        <begin position="1090"/>
        <end position="1112"/>
    </location>
</feature>
<feature type="region of interest" description="Disordered" evidence="2">
    <location>
        <begin position="363"/>
        <end position="406"/>
    </location>
</feature>
<dbReference type="SMART" id="SM00451">
    <property type="entry name" value="ZnF_U1"/>
    <property type="match status" value="2"/>
</dbReference>
<feature type="compositionally biased region" description="Acidic residues" evidence="2">
    <location>
        <begin position="887"/>
        <end position="914"/>
    </location>
</feature>
<dbReference type="SUPFAM" id="SSF57667">
    <property type="entry name" value="beta-beta-alpha zinc fingers"/>
    <property type="match status" value="1"/>
</dbReference>
<dbReference type="PROSITE" id="PS50102">
    <property type="entry name" value="RRM"/>
    <property type="match status" value="1"/>
</dbReference>
<feature type="compositionally biased region" description="Pro residues" evidence="2">
    <location>
        <begin position="182"/>
        <end position="192"/>
    </location>
</feature>
<feature type="compositionally biased region" description="Polar residues" evidence="2">
    <location>
        <begin position="45"/>
        <end position="73"/>
    </location>
</feature>
<dbReference type="SMART" id="SM00360">
    <property type="entry name" value="RRM"/>
    <property type="match status" value="3"/>
</dbReference>
<keyword evidence="5" id="KW-1185">Reference proteome</keyword>
<feature type="compositionally biased region" description="Polar residues" evidence="2">
    <location>
        <begin position="382"/>
        <end position="395"/>
    </location>
</feature>
<reference evidence="5" key="1">
    <citation type="journal article" date="2014" name="PLoS ONE">
        <title>The genome and linkage map of the northern pike (Esox lucius): conserved synteny revealed between the salmonid sister group and the Neoteleostei.</title>
        <authorList>
            <person name="Rondeau E.B."/>
            <person name="Minkley D.R."/>
            <person name="Leong J.S."/>
            <person name="Messmer A.M."/>
            <person name="Jantzen J.R."/>
            <person name="von Schalburg K.R."/>
            <person name="Lemon C."/>
            <person name="Bird N.H."/>
            <person name="Koop B.F."/>
        </authorList>
    </citation>
    <scope>NUCLEOTIDE SEQUENCE</scope>
</reference>
<feature type="compositionally biased region" description="Basic and acidic residues" evidence="2">
    <location>
        <begin position="802"/>
        <end position="824"/>
    </location>
</feature>
<feature type="compositionally biased region" description="Basic and acidic residues" evidence="2">
    <location>
        <begin position="1060"/>
        <end position="1083"/>
    </location>
</feature>
<feature type="compositionally biased region" description="Acidic residues" evidence="2">
    <location>
        <begin position="753"/>
        <end position="767"/>
    </location>
</feature>
<accession>A0A3P9AKJ8</accession>
<dbReference type="Bgee" id="ENSELUG00000022000">
    <property type="expression patterns" value="Expressed in spleen and 15 other cell types or tissues"/>
</dbReference>
<feature type="compositionally biased region" description="Polar residues" evidence="2">
    <location>
        <begin position="1176"/>
        <end position="1187"/>
    </location>
</feature>
<dbReference type="InterPro" id="IPR035979">
    <property type="entry name" value="RBD_domain_sf"/>
</dbReference>
<feature type="region of interest" description="Disordered" evidence="2">
    <location>
        <begin position="227"/>
        <end position="257"/>
    </location>
</feature>
<feature type="region of interest" description="Disordered" evidence="2">
    <location>
        <begin position="576"/>
        <end position="705"/>
    </location>
</feature>
<proteinExistence type="predicted"/>
<dbReference type="Pfam" id="PF00076">
    <property type="entry name" value="RRM_1"/>
    <property type="match status" value="1"/>
</dbReference>
<feature type="region of interest" description="Disordered" evidence="2">
    <location>
        <begin position="121"/>
        <end position="212"/>
    </location>
</feature>
<dbReference type="GeneTree" id="ENSGT01030000235165"/>
<feature type="compositionally biased region" description="Basic and acidic residues" evidence="2">
    <location>
        <begin position="579"/>
        <end position="596"/>
    </location>
</feature>
<feature type="region of interest" description="Disordered" evidence="2">
    <location>
        <begin position="1022"/>
        <end position="1190"/>
    </location>
</feature>
<dbReference type="OMA" id="HYQRYKV"/>
<evidence type="ECO:0000256" key="2">
    <source>
        <dbReference type="SAM" id="MobiDB-lite"/>
    </source>
</evidence>
<dbReference type="InParanoid" id="A0A3P9AKJ8"/>
<dbReference type="Gene3D" id="3.30.70.330">
    <property type="match status" value="3"/>
</dbReference>